<feature type="signal peptide" evidence="1">
    <location>
        <begin position="1"/>
        <end position="16"/>
    </location>
</feature>
<keyword evidence="1" id="KW-0732">Signal</keyword>
<accession>A0AA39JB05</accession>
<evidence type="ECO:0000313" key="3">
    <source>
        <dbReference type="Proteomes" id="UP001175211"/>
    </source>
</evidence>
<dbReference type="GeneID" id="85358295"/>
<evidence type="ECO:0000313" key="2">
    <source>
        <dbReference type="EMBL" id="KAK0439462.1"/>
    </source>
</evidence>
<feature type="chain" id="PRO_5041317462" evidence="1">
    <location>
        <begin position="17"/>
        <end position="72"/>
    </location>
</feature>
<dbReference type="EMBL" id="JAUEPS010000085">
    <property type="protein sequence ID" value="KAK0439462.1"/>
    <property type="molecule type" value="Genomic_DNA"/>
</dbReference>
<dbReference type="AlphaFoldDB" id="A0AA39JB05"/>
<protein>
    <submittedName>
        <fullName evidence="2">Uncharacterized protein</fullName>
    </submittedName>
</protein>
<evidence type="ECO:0000256" key="1">
    <source>
        <dbReference type="SAM" id="SignalP"/>
    </source>
</evidence>
<gene>
    <name evidence="2" type="ORF">EV420DRAFT_1583723</name>
</gene>
<organism evidence="2 3">
    <name type="scientific">Armillaria tabescens</name>
    <name type="common">Ringless honey mushroom</name>
    <name type="synonym">Agaricus tabescens</name>
    <dbReference type="NCBI Taxonomy" id="1929756"/>
    <lineage>
        <taxon>Eukaryota</taxon>
        <taxon>Fungi</taxon>
        <taxon>Dikarya</taxon>
        <taxon>Basidiomycota</taxon>
        <taxon>Agaricomycotina</taxon>
        <taxon>Agaricomycetes</taxon>
        <taxon>Agaricomycetidae</taxon>
        <taxon>Agaricales</taxon>
        <taxon>Marasmiineae</taxon>
        <taxon>Physalacriaceae</taxon>
        <taxon>Desarmillaria</taxon>
    </lineage>
</organism>
<reference evidence="2" key="1">
    <citation type="submission" date="2023-06" db="EMBL/GenBank/DDBJ databases">
        <authorList>
            <consortium name="Lawrence Berkeley National Laboratory"/>
            <person name="Ahrendt S."/>
            <person name="Sahu N."/>
            <person name="Indic B."/>
            <person name="Wong-Bajracharya J."/>
            <person name="Merenyi Z."/>
            <person name="Ke H.-M."/>
            <person name="Monk M."/>
            <person name="Kocsube S."/>
            <person name="Drula E."/>
            <person name="Lipzen A."/>
            <person name="Balint B."/>
            <person name="Henrissat B."/>
            <person name="Andreopoulos B."/>
            <person name="Martin F.M."/>
            <person name="Harder C.B."/>
            <person name="Rigling D."/>
            <person name="Ford K.L."/>
            <person name="Foster G.D."/>
            <person name="Pangilinan J."/>
            <person name="Papanicolaou A."/>
            <person name="Barry K."/>
            <person name="LaButti K."/>
            <person name="Viragh M."/>
            <person name="Koriabine M."/>
            <person name="Yan M."/>
            <person name="Riley R."/>
            <person name="Champramary S."/>
            <person name="Plett K.L."/>
            <person name="Tsai I.J."/>
            <person name="Slot J."/>
            <person name="Sipos G."/>
            <person name="Plett J."/>
            <person name="Nagy L.G."/>
            <person name="Grigoriev I.V."/>
        </authorList>
    </citation>
    <scope>NUCLEOTIDE SEQUENCE</scope>
    <source>
        <strain evidence="2">CCBAS 213</strain>
    </source>
</reference>
<sequence>MSVLSIVLMILSYIQGEQSSQNSSLGGVLSLLLVCARLHLYTMTTLFDLTKHMSSTRHECPWTQVFFDIKDP</sequence>
<dbReference type="Proteomes" id="UP001175211">
    <property type="component" value="Unassembled WGS sequence"/>
</dbReference>
<name>A0AA39JB05_ARMTA</name>
<keyword evidence="3" id="KW-1185">Reference proteome</keyword>
<comment type="caution">
    <text evidence="2">The sequence shown here is derived from an EMBL/GenBank/DDBJ whole genome shotgun (WGS) entry which is preliminary data.</text>
</comment>
<proteinExistence type="predicted"/>
<dbReference type="RefSeq" id="XP_060323247.1">
    <property type="nucleotide sequence ID" value="XM_060474747.1"/>
</dbReference>